<protein>
    <submittedName>
        <fullName evidence="1">Uncharacterized protein</fullName>
    </submittedName>
</protein>
<proteinExistence type="predicted"/>
<accession>A0A0S3S5Z0</accession>
<dbReference type="EMBL" id="AP015038">
    <property type="protein sequence ID" value="BAT88233.1"/>
    <property type="molecule type" value="Genomic_DNA"/>
</dbReference>
<sequence>MRRLLQTVGNWWVICPVIHVTTLMEKLPSQSNQIPSFSFDSFLPIYNRSRNSHLHTIKWFYIEVQVCGQGNLIMKWKKLEFSFLNNFFCKHIILS</sequence>
<evidence type="ECO:0000313" key="1">
    <source>
        <dbReference type="EMBL" id="BAT88233.1"/>
    </source>
</evidence>
<reference evidence="1 2" key="1">
    <citation type="journal article" date="2015" name="Sci. Rep.">
        <title>The power of single molecule real-time sequencing technology in the de novo assembly of a eukaryotic genome.</title>
        <authorList>
            <person name="Sakai H."/>
            <person name="Naito K."/>
            <person name="Ogiso-Tanaka E."/>
            <person name="Takahashi Y."/>
            <person name="Iseki K."/>
            <person name="Muto C."/>
            <person name="Satou K."/>
            <person name="Teruya K."/>
            <person name="Shiroma A."/>
            <person name="Shimoji M."/>
            <person name="Hirano T."/>
            <person name="Itoh T."/>
            <person name="Kaga A."/>
            <person name="Tomooka N."/>
        </authorList>
    </citation>
    <scope>NUCLEOTIDE SEQUENCE [LARGE SCALE GENOMIC DNA]</scope>
    <source>
        <strain evidence="2">cv. Shumari</strain>
    </source>
</reference>
<gene>
    <name evidence="1" type="primary">Vigan.05G168100</name>
    <name evidence="1" type="ORF">VIGAN_05168100</name>
</gene>
<organism evidence="1 2">
    <name type="scientific">Vigna angularis var. angularis</name>
    <dbReference type="NCBI Taxonomy" id="157739"/>
    <lineage>
        <taxon>Eukaryota</taxon>
        <taxon>Viridiplantae</taxon>
        <taxon>Streptophyta</taxon>
        <taxon>Embryophyta</taxon>
        <taxon>Tracheophyta</taxon>
        <taxon>Spermatophyta</taxon>
        <taxon>Magnoliopsida</taxon>
        <taxon>eudicotyledons</taxon>
        <taxon>Gunneridae</taxon>
        <taxon>Pentapetalae</taxon>
        <taxon>rosids</taxon>
        <taxon>fabids</taxon>
        <taxon>Fabales</taxon>
        <taxon>Fabaceae</taxon>
        <taxon>Papilionoideae</taxon>
        <taxon>50 kb inversion clade</taxon>
        <taxon>NPAAA clade</taxon>
        <taxon>indigoferoid/millettioid clade</taxon>
        <taxon>Phaseoleae</taxon>
        <taxon>Vigna</taxon>
    </lineage>
</organism>
<evidence type="ECO:0000313" key="2">
    <source>
        <dbReference type="Proteomes" id="UP000291084"/>
    </source>
</evidence>
<keyword evidence="2" id="KW-1185">Reference proteome</keyword>
<dbReference type="AlphaFoldDB" id="A0A0S3S5Z0"/>
<dbReference type="Proteomes" id="UP000291084">
    <property type="component" value="Chromosome 5"/>
</dbReference>
<name>A0A0S3S5Z0_PHAAN</name>